<dbReference type="EMBL" id="BLLF01000105">
    <property type="protein sequence ID" value="GFH07596.1"/>
    <property type="molecule type" value="Genomic_DNA"/>
</dbReference>
<dbReference type="AlphaFoldDB" id="A0A699YL03"/>
<organism evidence="2 3">
    <name type="scientific">Haematococcus lacustris</name>
    <name type="common">Green alga</name>
    <name type="synonym">Haematococcus pluvialis</name>
    <dbReference type="NCBI Taxonomy" id="44745"/>
    <lineage>
        <taxon>Eukaryota</taxon>
        <taxon>Viridiplantae</taxon>
        <taxon>Chlorophyta</taxon>
        <taxon>core chlorophytes</taxon>
        <taxon>Chlorophyceae</taxon>
        <taxon>CS clade</taxon>
        <taxon>Chlamydomonadales</taxon>
        <taxon>Haematococcaceae</taxon>
        <taxon>Haematococcus</taxon>
    </lineage>
</organism>
<proteinExistence type="predicted"/>
<comment type="caution">
    <text evidence="2">The sequence shown here is derived from an EMBL/GenBank/DDBJ whole genome shotgun (WGS) entry which is preliminary data.</text>
</comment>
<gene>
    <name evidence="2" type="ORF">HaLaN_02420</name>
</gene>
<keyword evidence="3" id="KW-1185">Reference proteome</keyword>
<name>A0A699YL03_HAELA</name>
<sequence>MWRDPNTKVRIPCVTKTAQHERRASKRFSKVKAQLHAKETRKIFAFAVIMLLAADSQCLDDLFMRGWAVPREVPRAQEAERLVSELKQELQGQNACIAQLQHSSESTNESNSLLAAELELQLQAKAQLMRDKARLQQENMLLWSERQLLAEQLGLHPADCSESNSLCQALSEQMQAAKRGQLAVKQLEGVIAYLHEALVLGEGQHTDWQVRCVACVRLRVLAAA</sequence>
<feature type="coiled-coil region" evidence="1">
    <location>
        <begin position="76"/>
        <end position="138"/>
    </location>
</feature>
<evidence type="ECO:0000313" key="2">
    <source>
        <dbReference type="EMBL" id="GFH07596.1"/>
    </source>
</evidence>
<evidence type="ECO:0000313" key="3">
    <source>
        <dbReference type="Proteomes" id="UP000485058"/>
    </source>
</evidence>
<keyword evidence="1" id="KW-0175">Coiled coil</keyword>
<dbReference type="Proteomes" id="UP000485058">
    <property type="component" value="Unassembled WGS sequence"/>
</dbReference>
<accession>A0A699YL03</accession>
<protein>
    <submittedName>
        <fullName evidence="2">Uncharacterized protein</fullName>
    </submittedName>
</protein>
<evidence type="ECO:0000256" key="1">
    <source>
        <dbReference type="SAM" id="Coils"/>
    </source>
</evidence>
<reference evidence="2 3" key="1">
    <citation type="submission" date="2020-02" db="EMBL/GenBank/DDBJ databases">
        <title>Draft genome sequence of Haematococcus lacustris strain NIES-144.</title>
        <authorList>
            <person name="Morimoto D."/>
            <person name="Nakagawa S."/>
            <person name="Yoshida T."/>
            <person name="Sawayama S."/>
        </authorList>
    </citation>
    <scope>NUCLEOTIDE SEQUENCE [LARGE SCALE GENOMIC DNA]</scope>
    <source>
        <strain evidence="2 3">NIES-144</strain>
    </source>
</reference>